<gene>
    <name evidence="4" type="ORF">RND81_02G143000</name>
</gene>
<feature type="compositionally biased region" description="Basic and acidic residues" evidence="3">
    <location>
        <begin position="127"/>
        <end position="148"/>
    </location>
</feature>
<feature type="region of interest" description="Disordered" evidence="3">
    <location>
        <begin position="56"/>
        <end position="240"/>
    </location>
</feature>
<reference evidence="4" key="1">
    <citation type="submission" date="2024-03" db="EMBL/GenBank/DDBJ databases">
        <title>WGS assembly of Saponaria officinalis var. Norfolk2.</title>
        <authorList>
            <person name="Jenkins J."/>
            <person name="Shu S."/>
            <person name="Grimwood J."/>
            <person name="Barry K."/>
            <person name="Goodstein D."/>
            <person name="Schmutz J."/>
            <person name="Leebens-Mack J."/>
            <person name="Osbourn A."/>
        </authorList>
    </citation>
    <scope>NUCLEOTIDE SEQUENCE [LARGE SCALE GENOMIC DNA]</scope>
    <source>
        <strain evidence="4">JIC</strain>
    </source>
</reference>
<proteinExistence type="inferred from homology"/>
<dbReference type="InterPro" id="IPR013256">
    <property type="entry name" value="Chromatin_SPT2"/>
</dbReference>
<sequence>MRHLAPKAATSQNNGKKVNLPPVSGAKNEVSRQPITSQVTSKAQLMKQTRDYSFLLSDDVDVPKPNSDPGQAKNLGSKPDSRPAQVPGQSNRPSGHSSRKALNGHEQRKPYGTPQVCSTRTAPVRKSTSDDRTSNVSSDSRRQQELRKLPQLTKQMGSATRTESVRPSTARSLPLKKPSSLTDKKMLVEKKAPVPSVGYKDRAPPVSKQIVPNGKILPVEKSRAPGVLRSQERNMSVQPGRERVLNANGNIQQVNLPKQSSLRANLDKDRTRAQKPHSQSNSVKKDLNPRKRRAEDVDDAVNISNFIKSLFRREDRYVDYDDDDDDKCMEVGFDTILKEESRSARIARKEDEEEYAKIMEEERRERLRKEAKMRKMSQR</sequence>
<feature type="compositionally biased region" description="Polar residues" evidence="3">
    <location>
        <begin position="31"/>
        <end position="44"/>
    </location>
</feature>
<evidence type="ECO:0008006" key="6">
    <source>
        <dbReference type="Google" id="ProtNLM"/>
    </source>
</evidence>
<keyword evidence="5" id="KW-1185">Reference proteome</keyword>
<feature type="region of interest" description="Disordered" evidence="3">
    <location>
        <begin position="266"/>
        <end position="296"/>
    </location>
</feature>
<dbReference type="GO" id="GO:0005730">
    <property type="term" value="C:nucleolus"/>
    <property type="evidence" value="ECO:0007669"/>
    <property type="project" value="TreeGrafter"/>
</dbReference>
<dbReference type="Pfam" id="PF08243">
    <property type="entry name" value="SPT2"/>
    <property type="match status" value="1"/>
</dbReference>
<dbReference type="Proteomes" id="UP001443914">
    <property type="component" value="Unassembled WGS sequence"/>
</dbReference>
<feature type="region of interest" description="Disordered" evidence="3">
    <location>
        <begin position="1"/>
        <end position="44"/>
    </location>
</feature>
<organism evidence="4 5">
    <name type="scientific">Saponaria officinalis</name>
    <name type="common">Common soapwort</name>
    <name type="synonym">Lychnis saponaria</name>
    <dbReference type="NCBI Taxonomy" id="3572"/>
    <lineage>
        <taxon>Eukaryota</taxon>
        <taxon>Viridiplantae</taxon>
        <taxon>Streptophyta</taxon>
        <taxon>Embryophyta</taxon>
        <taxon>Tracheophyta</taxon>
        <taxon>Spermatophyta</taxon>
        <taxon>Magnoliopsida</taxon>
        <taxon>eudicotyledons</taxon>
        <taxon>Gunneridae</taxon>
        <taxon>Pentapetalae</taxon>
        <taxon>Caryophyllales</taxon>
        <taxon>Caryophyllaceae</taxon>
        <taxon>Caryophylleae</taxon>
        <taxon>Saponaria</taxon>
    </lineage>
</organism>
<dbReference type="GO" id="GO:0042393">
    <property type="term" value="F:histone binding"/>
    <property type="evidence" value="ECO:0007669"/>
    <property type="project" value="TreeGrafter"/>
</dbReference>
<protein>
    <recommendedName>
        <fullName evidence="6">Protein SPT2 homolog</fullName>
    </recommendedName>
</protein>
<dbReference type="AlphaFoldDB" id="A0AAW1MX15"/>
<dbReference type="GO" id="GO:0003677">
    <property type="term" value="F:DNA binding"/>
    <property type="evidence" value="ECO:0007669"/>
    <property type="project" value="TreeGrafter"/>
</dbReference>
<evidence type="ECO:0000313" key="5">
    <source>
        <dbReference type="Proteomes" id="UP001443914"/>
    </source>
</evidence>
<feature type="compositionally biased region" description="Polar residues" evidence="3">
    <location>
        <begin position="87"/>
        <end position="96"/>
    </location>
</feature>
<accession>A0AAW1MX15</accession>
<dbReference type="GO" id="GO:0006334">
    <property type="term" value="P:nucleosome assembly"/>
    <property type="evidence" value="ECO:0007669"/>
    <property type="project" value="TreeGrafter"/>
</dbReference>
<dbReference type="PANTHER" id="PTHR22691">
    <property type="entry name" value="YEAST SPT2-RELATED"/>
    <property type="match status" value="1"/>
</dbReference>
<dbReference type="EMBL" id="JBDFQZ010000002">
    <property type="protein sequence ID" value="KAK9749679.1"/>
    <property type="molecule type" value="Genomic_DNA"/>
</dbReference>
<keyword evidence="2" id="KW-0175">Coiled coil</keyword>
<feature type="compositionally biased region" description="Basic and acidic residues" evidence="3">
    <location>
        <begin position="182"/>
        <end position="192"/>
    </location>
</feature>
<comment type="caution">
    <text evidence="4">The sequence shown here is derived from an EMBL/GenBank/DDBJ whole genome shotgun (WGS) entry which is preliminary data.</text>
</comment>
<dbReference type="GO" id="GO:0006360">
    <property type="term" value="P:transcription by RNA polymerase I"/>
    <property type="evidence" value="ECO:0007669"/>
    <property type="project" value="TreeGrafter"/>
</dbReference>
<feature type="compositionally biased region" description="Polar residues" evidence="3">
    <location>
        <begin position="152"/>
        <end position="171"/>
    </location>
</feature>
<dbReference type="PANTHER" id="PTHR22691:SF8">
    <property type="entry name" value="PROTEIN SPT2 HOMOLOG"/>
    <property type="match status" value="1"/>
</dbReference>
<name>A0AAW1MX15_SAPOF</name>
<evidence type="ECO:0000313" key="4">
    <source>
        <dbReference type="EMBL" id="KAK9749679.1"/>
    </source>
</evidence>
<evidence type="ECO:0000256" key="3">
    <source>
        <dbReference type="SAM" id="MobiDB-lite"/>
    </source>
</evidence>
<dbReference type="SMART" id="SM00784">
    <property type="entry name" value="SPT2"/>
    <property type="match status" value="1"/>
</dbReference>
<evidence type="ECO:0000256" key="1">
    <source>
        <dbReference type="ARBA" id="ARBA00006461"/>
    </source>
</evidence>
<evidence type="ECO:0000256" key="2">
    <source>
        <dbReference type="ARBA" id="ARBA00023054"/>
    </source>
</evidence>
<feature type="compositionally biased region" description="Basic and acidic residues" evidence="3">
    <location>
        <begin position="283"/>
        <end position="295"/>
    </location>
</feature>
<comment type="similarity">
    <text evidence="1">Belongs to the SPT2 family.</text>
</comment>